<evidence type="ECO:0000256" key="1">
    <source>
        <dbReference type="SAM" id="MobiDB-lite"/>
    </source>
</evidence>
<dbReference type="InterPro" id="IPR018997">
    <property type="entry name" value="PUB_domain"/>
</dbReference>
<dbReference type="Gene3D" id="1.20.58.2190">
    <property type="match status" value="1"/>
</dbReference>
<keyword evidence="4" id="KW-1185">Reference proteome</keyword>
<reference evidence="4" key="1">
    <citation type="journal article" date="2015" name="PLoS Genet.">
        <title>Genome Sequence and Transcriptome Analyses of Chrysochromulina tobin: Metabolic Tools for Enhanced Algal Fitness in the Prominent Order Prymnesiales (Haptophyceae).</title>
        <authorList>
            <person name="Hovde B.T."/>
            <person name="Deodato C.R."/>
            <person name="Hunsperger H.M."/>
            <person name="Ryken S.A."/>
            <person name="Yost W."/>
            <person name="Jha R.K."/>
            <person name="Patterson J."/>
            <person name="Monnat R.J. Jr."/>
            <person name="Barlow S.B."/>
            <person name="Starkenburg S.R."/>
            <person name="Cattolico R.A."/>
        </authorList>
    </citation>
    <scope>NUCLEOTIDE SEQUENCE</scope>
    <source>
        <strain evidence="4">CCMP291</strain>
    </source>
</reference>
<dbReference type="GO" id="GO:0005737">
    <property type="term" value="C:cytoplasm"/>
    <property type="evidence" value="ECO:0007669"/>
    <property type="project" value="TreeGrafter"/>
</dbReference>
<dbReference type="PANTHER" id="PTHR23153">
    <property type="entry name" value="UBX-RELATED"/>
    <property type="match status" value="1"/>
</dbReference>
<sequence length="176" mass="18587">MGTVKLTVGLEMLSEARQGEFDTAHSTLAKVLDNIVKNPEEAKYRQLRTSNAKIGALLATKGVRAILVGVGFVEAGEFLTLPAEAPTAPVQEGLDRLAAQAAARAQSAEVEKLAVMEQRKAQQDKENEERKRMRDGIADDAACRKEPGWKAKAAGVKGGRDITTASDIGASGNSGG</sequence>
<dbReference type="SUPFAM" id="SSF143503">
    <property type="entry name" value="PUG domain-like"/>
    <property type="match status" value="1"/>
</dbReference>
<dbReference type="CDD" id="cd09212">
    <property type="entry name" value="PUB"/>
    <property type="match status" value="1"/>
</dbReference>
<dbReference type="EMBL" id="JWZX01002818">
    <property type="protein sequence ID" value="KOO26688.1"/>
    <property type="molecule type" value="Genomic_DNA"/>
</dbReference>
<dbReference type="Pfam" id="PF09409">
    <property type="entry name" value="PUB"/>
    <property type="match status" value="1"/>
</dbReference>
<comment type="caution">
    <text evidence="3">The sequence shown here is derived from an EMBL/GenBank/DDBJ whole genome shotgun (WGS) entry which is preliminary data.</text>
</comment>
<organism evidence="3 4">
    <name type="scientific">Chrysochromulina tobinii</name>
    <dbReference type="NCBI Taxonomy" id="1460289"/>
    <lineage>
        <taxon>Eukaryota</taxon>
        <taxon>Haptista</taxon>
        <taxon>Haptophyta</taxon>
        <taxon>Prymnesiophyceae</taxon>
        <taxon>Prymnesiales</taxon>
        <taxon>Chrysochromulinaceae</taxon>
        <taxon>Chrysochromulina</taxon>
    </lineage>
</organism>
<dbReference type="AlphaFoldDB" id="A0A0M0JKA4"/>
<dbReference type="InterPro" id="IPR036339">
    <property type="entry name" value="PUB-like_dom_sf"/>
</dbReference>
<feature type="compositionally biased region" description="Basic and acidic residues" evidence="1">
    <location>
        <begin position="117"/>
        <end position="149"/>
    </location>
</feature>
<evidence type="ECO:0000313" key="3">
    <source>
        <dbReference type="EMBL" id="KOO26688.1"/>
    </source>
</evidence>
<dbReference type="Proteomes" id="UP000037460">
    <property type="component" value="Unassembled WGS sequence"/>
</dbReference>
<evidence type="ECO:0000259" key="2">
    <source>
        <dbReference type="Pfam" id="PF09409"/>
    </source>
</evidence>
<name>A0A0M0JKA4_9EUKA</name>
<gene>
    <name evidence="3" type="ORF">Ctob_013319</name>
</gene>
<feature type="domain" description="PUB" evidence="2">
    <location>
        <begin position="20"/>
        <end position="86"/>
    </location>
</feature>
<protein>
    <submittedName>
        <fullName evidence="3">Peptide-n-(N-acetyl-beta-glucosaminyl)asparagine amidase</fullName>
    </submittedName>
</protein>
<evidence type="ECO:0000313" key="4">
    <source>
        <dbReference type="Proteomes" id="UP000037460"/>
    </source>
</evidence>
<proteinExistence type="predicted"/>
<dbReference type="PANTHER" id="PTHR23153:SF38">
    <property type="entry name" value="UBX DOMAIN-CONTAINING PROTEIN 6"/>
    <property type="match status" value="1"/>
</dbReference>
<feature type="region of interest" description="Disordered" evidence="1">
    <location>
        <begin position="117"/>
        <end position="176"/>
    </location>
</feature>
<dbReference type="SMART" id="SM00580">
    <property type="entry name" value="PUG"/>
    <property type="match status" value="1"/>
</dbReference>
<accession>A0A0M0JKA4</accession>